<comment type="caution">
    <text evidence="1">The sequence shown here is derived from an EMBL/GenBank/DDBJ whole genome shotgun (WGS) entry which is preliminary data.</text>
</comment>
<reference evidence="1" key="1">
    <citation type="submission" date="2023-02" db="EMBL/GenBank/DDBJ databases">
        <title>Actinokineospora globicatena NBRC 15670.</title>
        <authorList>
            <person name="Ichikawa N."/>
            <person name="Sato H."/>
            <person name="Tonouchi N."/>
        </authorList>
    </citation>
    <scope>NUCLEOTIDE SEQUENCE</scope>
    <source>
        <strain evidence="1">NBRC 15670</strain>
    </source>
</reference>
<proteinExistence type="predicted"/>
<accession>A0A9W6QQX6</accession>
<name>A0A9W6QQX6_9PSEU</name>
<sequence length="49" mass="4894">MSGFAASCAQVNPVGQVIGADRVLAAPGAVESGRSGYLRCRHPADPVPG</sequence>
<gene>
    <name evidence="1" type="ORF">Aglo03_57140</name>
</gene>
<dbReference type="AlphaFoldDB" id="A0A9W6QQX6"/>
<evidence type="ECO:0000313" key="1">
    <source>
        <dbReference type="EMBL" id="GLW94898.1"/>
    </source>
</evidence>
<organism evidence="1 2">
    <name type="scientific">Actinokineospora globicatena</name>
    <dbReference type="NCBI Taxonomy" id="103729"/>
    <lineage>
        <taxon>Bacteria</taxon>
        <taxon>Bacillati</taxon>
        <taxon>Actinomycetota</taxon>
        <taxon>Actinomycetes</taxon>
        <taxon>Pseudonocardiales</taxon>
        <taxon>Pseudonocardiaceae</taxon>
        <taxon>Actinokineospora</taxon>
    </lineage>
</organism>
<evidence type="ECO:0000313" key="2">
    <source>
        <dbReference type="Proteomes" id="UP001165042"/>
    </source>
</evidence>
<protein>
    <submittedName>
        <fullName evidence="1">Uncharacterized protein</fullName>
    </submittedName>
</protein>
<keyword evidence="2" id="KW-1185">Reference proteome</keyword>
<dbReference type="Proteomes" id="UP001165042">
    <property type="component" value="Unassembled WGS sequence"/>
</dbReference>
<dbReference type="EMBL" id="BSSD01000011">
    <property type="protein sequence ID" value="GLW94898.1"/>
    <property type="molecule type" value="Genomic_DNA"/>
</dbReference>